<dbReference type="SMART" id="SM00382">
    <property type="entry name" value="AAA"/>
    <property type="match status" value="1"/>
</dbReference>
<evidence type="ECO:0000259" key="1">
    <source>
        <dbReference type="SMART" id="SM00382"/>
    </source>
</evidence>
<dbReference type="InterPro" id="IPR052934">
    <property type="entry name" value="Methyl-DNA_Rec/Restrict_Enz"/>
</dbReference>
<name>A0ABM7L227_9HELI</name>
<protein>
    <recommendedName>
        <fullName evidence="1">AAA+ ATPase domain-containing protein</fullName>
    </recommendedName>
</protein>
<feature type="domain" description="AAA+ ATPase" evidence="1">
    <location>
        <begin position="206"/>
        <end position="435"/>
    </location>
</feature>
<accession>A0ABM7L227</accession>
<proteinExistence type="predicted"/>
<dbReference type="Pfam" id="PF07728">
    <property type="entry name" value="AAA_5"/>
    <property type="match status" value="1"/>
</dbReference>
<reference evidence="2 3" key="1">
    <citation type="submission" date="2020-04" db="EMBL/GenBank/DDBJ databases">
        <title>Genomic analysis of gastric non-Helicobacter pylori Helicobacters isolated in Japan.</title>
        <authorList>
            <person name="Suzuki M."/>
            <person name="Rimbara E."/>
        </authorList>
    </citation>
    <scope>NUCLEOTIDE SEQUENCE [LARGE SCALE GENOMIC DNA]</scope>
    <source>
        <strain evidence="2 3">NHP19-0020</strain>
    </source>
</reference>
<gene>
    <name evidence="2" type="ORF">NHP190020_17390</name>
</gene>
<dbReference type="PANTHER" id="PTHR37291">
    <property type="entry name" value="5-METHYLCYTOSINE-SPECIFIC RESTRICTION ENZYME B"/>
    <property type="match status" value="1"/>
</dbReference>
<dbReference type="RefSeq" id="WP_232088912.1">
    <property type="nucleotide sequence ID" value="NZ_AP023036.1"/>
</dbReference>
<evidence type="ECO:0000313" key="3">
    <source>
        <dbReference type="Proteomes" id="UP000509742"/>
    </source>
</evidence>
<evidence type="ECO:0000313" key="2">
    <source>
        <dbReference type="EMBL" id="BCD46700.1"/>
    </source>
</evidence>
<keyword evidence="3" id="KW-1185">Reference proteome</keyword>
<dbReference type="InterPro" id="IPR003593">
    <property type="entry name" value="AAA+_ATPase"/>
</dbReference>
<dbReference type="Gene3D" id="3.40.50.300">
    <property type="entry name" value="P-loop containing nucleotide triphosphate hydrolases"/>
    <property type="match status" value="1"/>
</dbReference>
<dbReference type="InterPro" id="IPR027417">
    <property type="entry name" value="P-loop_NTPase"/>
</dbReference>
<dbReference type="InterPro" id="IPR011704">
    <property type="entry name" value="ATPase_dyneun-rel_AAA"/>
</dbReference>
<dbReference type="PANTHER" id="PTHR37291:SF1">
    <property type="entry name" value="TYPE IV METHYL-DIRECTED RESTRICTION ENZYME ECOKMCRB SUBUNIT"/>
    <property type="match status" value="1"/>
</dbReference>
<sequence length="576" mass="65865">MGIEWDLNQRRTFQGLLREFVELVDEKVDIGKQTGKPPECARYKDIRDRFNIFLQEWGYECAPNLGQGILPDKPGIGFLRQDVLGEGFVNSKATTQEGFYIWFGYAWKEPSFYLHIGRSTNNLAECKKCTLYPKVFGADDKVLRKYSHLYTADLESELDGITDDFLRLMDQFNEFPPEDFKPTATTPKAVSVTTPSKVVSMSSLKIPLNQIFYGPPGTGKTYMTINKALEIILDKQGQELELEIKNTLEALKPEVSKTIQAEFNRETDDIIRAEKINRARAKALFDYYKEQRQIDFVTFHQSYSYEEFVEGIKPKMLDGQVCYEIKDGIFKQICKKAKDAQKFPPEKPYILIIDEINRGNIAKIFGELITLIEPSKRIGNEESLEVTLPYSGDYFGVPNNLYIIATINTADSSIALLDIALRRRFSFVEMMPKPALLSTNCSGVDLQKLLKAINERIEFLLDQDHSIGHAYFLGLETLQDLQDCFKNKIIPLLQEYFYDDHAKIDAVLNKNGMLKPKSLEGALQNLLNDFVDPDKKIYTLTEASEWKAEYFIKIYGKKEEAQTPPVSGESVNQADK</sequence>
<dbReference type="Proteomes" id="UP000509742">
    <property type="component" value="Chromosome"/>
</dbReference>
<organism evidence="2 3">
    <name type="scientific">Helicobacter suis</name>
    <dbReference type="NCBI Taxonomy" id="104628"/>
    <lineage>
        <taxon>Bacteria</taxon>
        <taxon>Pseudomonadati</taxon>
        <taxon>Campylobacterota</taxon>
        <taxon>Epsilonproteobacteria</taxon>
        <taxon>Campylobacterales</taxon>
        <taxon>Helicobacteraceae</taxon>
        <taxon>Helicobacter</taxon>
    </lineage>
</organism>
<dbReference type="EMBL" id="AP023036">
    <property type="protein sequence ID" value="BCD46700.1"/>
    <property type="molecule type" value="Genomic_DNA"/>
</dbReference>
<dbReference type="SUPFAM" id="SSF52540">
    <property type="entry name" value="P-loop containing nucleoside triphosphate hydrolases"/>
    <property type="match status" value="1"/>
</dbReference>